<evidence type="ECO:0000313" key="1">
    <source>
        <dbReference type="EMBL" id="TLC98320.1"/>
    </source>
</evidence>
<gene>
    <name evidence="1" type="ORF">DSM106044_04836</name>
</gene>
<organism evidence="1 2">
    <name type="scientific">Robinsoniella peoriensis</name>
    <dbReference type="NCBI Taxonomy" id="180332"/>
    <lineage>
        <taxon>Bacteria</taxon>
        <taxon>Bacillati</taxon>
        <taxon>Bacillota</taxon>
        <taxon>Clostridia</taxon>
        <taxon>Lachnospirales</taxon>
        <taxon>Lachnospiraceae</taxon>
        <taxon>Robinsoniella</taxon>
    </lineage>
</organism>
<dbReference type="Proteomes" id="UP000306509">
    <property type="component" value="Unassembled WGS sequence"/>
</dbReference>
<dbReference type="EMBL" id="QGQD01000097">
    <property type="protein sequence ID" value="TLC98320.1"/>
    <property type="molecule type" value="Genomic_DNA"/>
</dbReference>
<evidence type="ECO:0000313" key="2">
    <source>
        <dbReference type="Proteomes" id="UP000306509"/>
    </source>
</evidence>
<dbReference type="AlphaFoldDB" id="A0A4U8Q0Z8"/>
<sequence>MRLLHKEVWYDPDCPLYDKKVSGEVLERDFEIKTGVWDYKNGWITGKNPDEYPGMIISRQDFYGDVMVDFLAKVLEPSTHDINVMWNGCWDEKKKERGIAYVAGVQGWWEGKVGIEKSPDYLLNVGTPLFEFCPGKVYHIQAGSVKGHCFLRIDGRLIIEVTDPDPIDSRRFGRIGFEAYASMIAVKNIKVYQLYHKQVRQHYPKEFT</sequence>
<dbReference type="STRING" id="180332.GCA_000797495_03796"/>
<reference evidence="1 2" key="1">
    <citation type="journal article" date="2019" name="Anaerobe">
        <title>Detection of Robinsoniella peoriensis in multiple bone samples of a trauma patient.</title>
        <authorList>
            <person name="Schrottner P."/>
            <person name="Hartwich K."/>
            <person name="Bunk B."/>
            <person name="Schober I."/>
            <person name="Helbig S."/>
            <person name="Rudolph W.W."/>
            <person name="Gunzer F."/>
        </authorList>
    </citation>
    <scope>NUCLEOTIDE SEQUENCE [LARGE SCALE GENOMIC DNA]</scope>
    <source>
        <strain evidence="1 2">DSM 106044</strain>
    </source>
</reference>
<accession>A0A4U8Q0Z8</accession>
<dbReference type="Gene3D" id="2.60.120.560">
    <property type="entry name" value="Exo-inulinase, domain 1"/>
    <property type="match status" value="1"/>
</dbReference>
<keyword evidence="2" id="KW-1185">Reference proteome</keyword>
<comment type="caution">
    <text evidence="1">The sequence shown here is derived from an EMBL/GenBank/DDBJ whole genome shotgun (WGS) entry which is preliminary data.</text>
</comment>
<protein>
    <submittedName>
        <fullName evidence="1">Uncharacterized protein</fullName>
    </submittedName>
</protein>
<proteinExistence type="predicted"/>
<name>A0A4U8Q0Z8_9FIRM</name>
<dbReference type="RefSeq" id="WP_047833613.1">
    <property type="nucleotide sequence ID" value="NZ_CAUSDN010000034.1"/>
</dbReference>